<comment type="caution">
    <text evidence="1">The sequence shown here is derived from an EMBL/GenBank/DDBJ whole genome shotgun (WGS) entry which is preliminary data.</text>
</comment>
<dbReference type="Proteomes" id="UP001172386">
    <property type="component" value="Unassembled WGS sequence"/>
</dbReference>
<organism evidence="1 2">
    <name type="scientific">Neophaeococcomyces mojaviensis</name>
    <dbReference type="NCBI Taxonomy" id="3383035"/>
    <lineage>
        <taxon>Eukaryota</taxon>
        <taxon>Fungi</taxon>
        <taxon>Dikarya</taxon>
        <taxon>Ascomycota</taxon>
        <taxon>Pezizomycotina</taxon>
        <taxon>Eurotiomycetes</taxon>
        <taxon>Chaetothyriomycetidae</taxon>
        <taxon>Chaetothyriales</taxon>
        <taxon>Chaetothyriales incertae sedis</taxon>
        <taxon>Neophaeococcomyces</taxon>
    </lineage>
</organism>
<evidence type="ECO:0000313" key="2">
    <source>
        <dbReference type="Proteomes" id="UP001172386"/>
    </source>
</evidence>
<reference evidence="1" key="1">
    <citation type="submission" date="2022-10" db="EMBL/GenBank/DDBJ databases">
        <title>Culturing micro-colonial fungi from biological soil crusts in the Mojave desert and describing Neophaeococcomyces mojavensis, and introducing the new genera and species Taxawa tesnikishii.</title>
        <authorList>
            <person name="Kurbessoian T."/>
            <person name="Stajich J.E."/>
        </authorList>
    </citation>
    <scope>NUCLEOTIDE SEQUENCE</scope>
    <source>
        <strain evidence="1">JES_112</strain>
    </source>
</reference>
<sequence>MILIMCTAIDPSLTEDRGSWSDIAHAVLDEMISRGNMVARFRKVELQKLASILAELPPMPPLLMPHLILEHEPDPIDNRRVTFDSRDGQIANPGLRDDDVTGMNNDVLESAFLQDDLNEEQLMLIADTLDLDGLDWMTTSLGDSSTQFEGF</sequence>
<gene>
    <name evidence="1" type="ORF">H2198_006142</name>
</gene>
<proteinExistence type="predicted"/>
<protein>
    <submittedName>
        <fullName evidence="1">Uncharacterized protein</fullName>
    </submittedName>
</protein>
<name>A0ACC3A428_9EURO</name>
<accession>A0ACC3A428</accession>
<keyword evidence="2" id="KW-1185">Reference proteome</keyword>
<dbReference type="EMBL" id="JAPDRQ010000110">
    <property type="protein sequence ID" value="KAJ9654869.1"/>
    <property type="molecule type" value="Genomic_DNA"/>
</dbReference>
<evidence type="ECO:0000313" key="1">
    <source>
        <dbReference type="EMBL" id="KAJ9654869.1"/>
    </source>
</evidence>